<sequence length="285" mass="32918">MSGTSMGPTKYDFRTVGGEVDEKHVCPKCGHLMKDCVETPCGHTLCERCLQQDKKLMIAHPDDFVCSVCDLHFRKEKIRKCTSIDDHICKVIQVLCKSQSTGCQWTGSIDAYYSVHDKECLYKKVACPNNGCYVFLMKKALQQHIKVCDQRTVFCKFCKQQVLYVDFSDHSKSCNNYPVKCPNINCPKDIPKNLITAHLEEECLEQMVDCSYVNIGCENKIKRKNMDFHLKDFTQTHMVMMLKQIEDTNSELSFLRQELDIKNKELELYEVKMASLETRFKDASL</sequence>
<dbReference type="PROSITE" id="PS50089">
    <property type="entry name" value="ZF_RING_2"/>
    <property type="match status" value="1"/>
</dbReference>
<evidence type="ECO:0000313" key="8">
    <source>
        <dbReference type="EnsemblMetazoa" id="CLYHEMP014926.1"/>
    </source>
</evidence>
<keyword evidence="3 4" id="KW-0862">Zinc</keyword>
<keyword evidence="2 4" id="KW-0863">Zinc-finger</keyword>
<dbReference type="Gene3D" id="3.30.40.10">
    <property type="entry name" value="Zinc/RING finger domain, C3HC4 (zinc finger)"/>
    <property type="match status" value="3"/>
</dbReference>
<dbReference type="OrthoDB" id="9049620at2759"/>
<feature type="domain" description="TRAF-type" evidence="7">
    <location>
        <begin position="115"/>
        <end position="162"/>
    </location>
</feature>
<feature type="domain" description="TRAF-type" evidence="7">
    <location>
        <begin position="170"/>
        <end position="226"/>
    </location>
</feature>
<dbReference type="Pfam" id="PF13445">
    <property type="entry name" value="zf-RING_UBOX"/>
    <property type="match status" value="1"/>
</dbReference>
<dbReference type="InterPro" id="IPR017907">
    <property type="entry name" value="Znf_RING_CS"/>
</dbReference>
<dbReference type="InterPro" id="IPR027370">
    <property type="entry name" value="Znf-RING_euk"/>
</dbReference>
<evidence type="ECO:0000256" key="4">
    <source>
        <dbReference type="PROSITE-ProRule" id="PRU00207"/>
    </source>
</evidence>
<dbReference type="AlphaFoldDB" id="A0A7M6DLF8"/>
<dbReference type="SUPFAM" id="SSF57850">
    <property type="entry name" value="RING/U-box"/>
    <property type="match status" value="1"/>
</dbReference>
<protein>
    <submittedName>
        <fullName evidence="8">Uncharacterized protein</fullName>
    </submittedName>
</protein>
<evidence type="ECO:0000256" key="5">
    <source>
        <dbReference type="SAM" id="Coils"/>
    </source>
</evidence>
<dbReference type="PANTHER" id="PTHR10131">
    <property type="entry name" value="TNF RECEPTOR ASSOCIATED FACTOR"/>
    <property type="match status" value="1"/>
</dbReference>
<dbReference type="PANTHER" id="PTHR10131:SF94">
    <property type="entry name" value="TNF RECEPTOR-ASSOCIATED FACTOR 4"/>
    <property type="match status" value="1"/>
</dbReference>
<proteinExistence type="predicted"/>
<accession>A0A7M6DLF8</accession>
<dbReference type="Pfam" id="PF02176">
    <property type="entry name" value="zf-TRAF"/>
    <property type="match status" value="1"/>
</dbReference>
<evidence type="ECO:0000313" key="9">
    <source>
        <dbReference type="Proteomes" id="UP000594262"/>
    </source>
</evidence>
<keyword evidence="9" id="KW-1185">Reference proteome</keyword>
<evidence type="ECO:0000256" key="3">
    <source>
        <dbReference type="ARBA" id="ARBA00022833"/>
    </source>
</evidence>
<dbReference type="SUPFAM" id="SSF49599">
    <property type="entry name" value="TRAF domain-like"/>
    <property type="match status" value="2"/>
</dbReference>
<dbReference type="InterPro" id="IPR013083">
    <property type="entry name" value="Znf_RING/FYVE/PHD"/>
</dbReference>
<organism evidence="8 9">
    <name type="scientific">Clytia hemisphaerica</name>
    <dbReference type="NCBI Taxonomy" id="252671"/>
    <lineage>
        <taxon>Eukaryota</taxon>
        <taxon>Metazoa</taxon>
        <taxon>Cnidaria</taxon>
        <taxon>Hydrozoa</taxon>
        <taxon>Hydroidolina</taxon>
        <taxon>Leptothecata</taxon>
        <taxon>Obeliida</taxon>
        <taxon>Clytiidae</taxon>
        <taxon>Clytia</taxon>
    </lineage>
</organism>
<dbReference type="PROSITE" id="PS50145">
    <property type="entry name" value="ZF_TRAF"/>
    <property type="match status" value="2"/>
</dbReference>
<keyword evidence="1 4" id="KW-0479">Metal-binding</keyword>
<dbReference type="InterPro" id="IPR001293">
    <property type="entry name" value="Znf_TRAF"/>
</dbReference>
<feature type="coiled-coil region" evidence="5">
    <location>
        <begin position="238"/>
        <end position="279"/>
    </location>
</feature>
<dbReference type="InterPro" id="IPR001841">
    <property type="entry name" value="Znf_RING"/>
</dbReference>
<dbReference type="GO" id="GO:0008270">
    <property type="term" value="F:zinc ion binding"/>
    <property type="evidence" value="ECO:0007669"/>
    <property type="project" value="UniProtKB-KW"/>
</dbReference>
<evidence type="ECO:0000256" key="1">
    <source>
        <dbReference type="ARBA" id="ARBA00022723"/>
    </source>
</evidence>
<evidence type="ECO:0000259" key="6">
    <source>
        <dbReference type="PROSITE" id="PS50089"/>
    </source>
</evidence>
<dbReference type="EnsemblMetazoa" id="CLYHEMT014926.1">
    <property type="protein sequence ID" value="CLYHEMP014926.1"/>
    <property type="gene ID" value="CLYHEMG014926"/>
</dbReference>
<feature type="domain" description="RING-type" evidence="6">
    <location>
        <begin position="26"/>
        <end position="70"/>
    </location>
</feature>
<feature type="zinc finger region" description="TRAF-type" evidence="4">
    <location>
        <begin position="170"/>
        <end position="226"/>
    </location>
</feature>
<feature type="zinc finger region" description="TRAF-type" evidence="4">
    <location>
        <begin position="115"/>
        <end position="162"/>
    </location>
</feature>
<reference evidence="8" key="1">
    <citation type="submission" date="2021-01" db="UniProtKB">
        <authorList>
            <consortium name="EnsemblMetazoa"/>
        </authorList>
    </citation>
    <scope>IDENTIFICATION</scope>
</reference>
<evidence type="ECO:0000259" key="7">
    <source>
        <dbReference type="PROSITE" id="PS50145"/>
    </source>
</evidence>
<name>A0A7M6DLF8_9CNID</name>
<dbReference type="PROSITE" id="PS00518">
    <property type="entry name" value="ZF_RING_1"/>
    <property type="match status" value="1"/>
</dbReference>
<evidence type="ECO:0000256" key="2">
    <source>
        <dbReference type="ARBA" id="ARBA00022771"/>
    </source>
</evidence>
<dbReference type="Proteomes" id="UP000594262">
    <property type="component" value="Unplaced"/>
</dbReference>
<keyword evidence="5" id="KW-0175">Coiled coil</keyword>